<evidence type="ECO:0000256" key="4">
    <source>
        <dbReference type="PROSITE-ProRule" id="PRU00146"/>
    </source>
</evidence>
<dbReference type="CDD" id="cd15534">
    <property type="entry name" value="PHD2_PHF12_Rco1"/>
    <property type="match status" value="1"/>
</dbReference>
<dbReference type="CDD" id="cd15567">
    <property type="entry name" value="PHD4_NSD"/>
    <property type="match status" value="1"/>
</dbReference>
<dbReference type="AlphaFoldDB" id="A0A8R1HIF7"/>
<evidence type="ECO:0000313" key="7">
    <source>
        <dbReference type="Proteomes" id="UP000005237"/>
    </source>
</evidence>
<dbReference type="GO" id="GO:0000122">
    <property type="term" value="P:negative regulation of transcription by RNA polymerase II"/>
    <property type="evidence" value="ECO:0007669"/>
    <property type="project" value="TreeGrafter"/>
</dbReference>
<dbReference type="Pfam" id="PF00628">
    <property type="entry name" value="PHD"/>
    <property type="match status" value="1"/>
</dbReference>
<keyword evidence="3" id="KW-0862">Zinc</keyword>
<dbReference type="InterPro" id="IPR019786">
    <property type="entry name" value="Zinc_finger_PHD-type_CS"/>
</dbReference>
<evidence type="ECO:0000256" key="2">
    <source>
        <dbReference type="ARBA" id="ARBA00022771"/>
    </source>
</evidence>
<dbReference type="InterPro" id="IPR042163">
    <property type="entry name" value="PHF12"/>
</dbReference>
<dbReference type="PROSITE" id="PS50016">
    <property type="entry name" value="ZF_PHD_2"/>
    <property type="match status" value="1"/>
</dbReference>
<dbReference type="GO" id="GO:0070822">
    <property type="term" value="C:Sin3-type complex"/>
    <property type="evidence" value="ECO:0007669"/>
    <property type="project" value="TreeGrafter"/>
</dbReference>
<dbReference type="Gene3D" id="2.30.30.1150">
    <property type="match status" value="1"/>
</dbReference>
<dbReference type="PANTHER" id="PTHR46309:SF1">
    <property type="entry name" value="PHD FINGER PROTEIN 12"/>
    <property type="match status" value="1"/>
</dbReference>
<proteinExistence type="predicted"/>
<keyword evidence="7" id="KW-1185">Reference proteome</keyword>
<dbReference type="InterPro" id="IPR019787">
    <property type="entry name" value="Znf_PHD-finger"/>
</dbReference>
<name>A0A8R1HIF7_CAEJA</name>
<keyword evidence="1" id="KW-0479">Metal-binding</keyword>
<accession>A0A8R1HIF7</accession>
<dbReference type="Proteomes" id="UP000005237">
    <property type="component" value="Unassembled WGS sequence"/>
</dbReference>
<dbReference type="InterPro" id="IPR001965">
    <property type="entry name" value="Znf_PHD"/>
</dbReference>
<evidence type="ECO:0000256" key="1">
    <source>
        <dbReference type="ARBA" id="ARBA00022723"/>
    </source>
</evidence>
<feature type="domain" description="PHD-type" evidence="5">
    <location>
        <begin position="61"/>
        <end position="108"/>
    </location>
</feature>
<dbReference type="GO" id="GO:0003714">
    <property type="term" value="F:transcription corepressor activity"/>
    <property type="evidence" value="ECO:0007669"/>
    <property type="project" value="InterPro"/>
</dbReference>
<protein>
    <submittedName>
        <fullName evidence="6">PHD-type domain-containing protein</fullName>
    </submittedName>
</protein>
<organism evidence="6 7">
    <name type="scientific">Caenorhabditis japonica</name>
    <dbReference type="NCBI Taxonomy" id="281687"/>
    <lineage>
        <taxon>Eukaryota</taxon>
        <taxon>Metazoa</taxon>
        <taxon>Ecdysozoa</taxon>
        <taxon>Nematoda</taxon>
        <taxon>Chromadorea</taxon>
        <taxon>Rhabditida</taxon>
        <taxon>Rhabditina</taxon>
        <taxon>Rhabditomorpha</taxon>
        <taxon>Rhabditoidea</taxon>
        <taxon>Rhabditidae</taxon>
        <taxon>Peloderinae</taxon>
        <taxon>Caenorhabditis</taxon>
    </lineage>
</organism>
<evidence type="ECO:0000256" key="3">
    <source>
        <dbReference type="ARBA" id="ARBA00022833"/>
    </source>
</evidence>
<reference evidence="7" key="1">
    <citation type="submission" date="2010-08" db="EMBL/GenBank/DDBJ databases">
        <authorList>
            <consortium name="Caenorhabditis japonica Sequencing Consortium"/>
            <person name="Wilson R.K."/>
        </authorList>
    </citation>
    <scope>NUCLEOTIDE SEQUENCE [LARGE SCALE GENOMIC DNA]</scope>
    <source>
        <strain evidence="7">DF5081</strain>
    </source>
</reference>
<dbReference type="GO" id="GO:0008270">
    <property type="term" value="F:zinc ion binding"/>
    <property type="evidence" value="ECO:0007669"/>
    <property type="project" value="UniProtKB-KW"/>
</dbReference>
<evidence type="ECO:0000259" key="5">
    <source>
        <dbReference type="PROSITE" id="PS50016"/>
    </source>
</evidence>
<dbReference type="SMART" id="SM00249">
    <property type="entry name" value="PHD"/>
    <property type="match status" value="2"/>
</dbReference>
<dbReference type="PANTHER" id="PTHR46309">
    <property type="entry name" value="PHD FINGER PROTEIN 12"/>
    <property type="match status" value="1"/>
</dbReference>
<dbReference type="SUPFAM" id="SSF57903">
    <property type="entry name" value="FYVE/PHD zinc finger"/>
    <property type="match status" value="2"/>
</dbReference>
<evidence type="ECO:0000313" key="6">
    <source>
        <dbReference type="EnsemblMetazoa" id="CJA01530.1"/>
    </source>
</evidence>
<dbReference type="InterPro" id="IPR013083">
    <property type="entry name" value="Znf_RING/FYVE/PHD"/>
</dbReference>
<dbReference type="PROSITE" id="PS01359">
    <property type="entry name" value="ZF_PHD_1"/>
    <property type="match status" value="1"/>
</dbReference>
<dbReference type="Gene3D" id="3.30.40.10">
    <property type="entry name" value="Zinc/RING finger domain, C3HC4 (zinc finger)"/>
    <property type="match status" value="1"/>
</dbReference>
<sequence>MQRKEKEDKGARKKLKYDPAEGLLPEIRKALGFPKHVDEVSPRGAGKKKKVIEEEWSMPEAQNCGFCSIGGDILCCETCPASFHLSCLGIDEDDVPEGNFYCNRCQNTPKNVQLFPPEKCSSSTSPLIRIENENRRNWETIEWQYNKMRDESGANTALPPPGFPPEEELFDKSWPDPLLLEVLAMANPMEFSLPPHYLAEREFQPNDSLDERRPTLCKETCTECELRDDWSPQLQCDFCSRIWHQKCVNPPLINIPRHNYWMCPNHTESLLESIWQGAQIRRNERQKVLKKYRKLNRMLYGSEIFRRFLGKMKNQMILNTYFYIMSNREHVVFEPTQHENPVTSSITQRISTRKSGRGRKKENYRLFGNYFALRGINEIPVETETNTVAVAKKCAESERKDRDLDRLDRKRSIKFSEEELIMSVMSYDDRKGSLHRKMDGFDVEMAAGFLTRHQAMIERCKMFYANLPEIGQSERVFAQDFCRFLPFRE</sequence>
<reference evidence="6" key="2">
    <citation type="submission" date="2022-06" db="UniProtKB">
        <authorList>
            <consortium name="EnsemblMetazoa"/>
        </authorList>
    </citation>
    <scope>IDENTIFICATION</scope>
    <source>
        <strain evidence="6">DF5081</strain>
    </source>
</reference>
<dbReference type="EnsemblMetazoa" id="CJA01530.1">
    <property type="protein sequence ID" value="CJA01530.1"/>
    <property type="gene ID" value="WBGene00120734"/>
</dbReference>
<keyword evidence="2 4" id="KW-0863">Zinc-finger</keyword>
<dbReference type="InterPro" id="IPR011011">
    <property type="entry name" value="Znf_FYVE_PHD"/>
</dbReference>